<sequence>MRRVAPSLRSGHSELVKRVLRNSGEAGSGLTQNRAQGREEEYEHRECANVFANTRSGAHSRPRVCTAPAYRPARLRSSPAIIPES</sequence>
<evidence type="ECO:0000313" key="2">
    <source>
        <dbReference type="EMBL" id="KAF7464352.1"/>
    </source>
</evidence>
<proteinExistence type="predicted"/>
<gene>
    <name evidence="2" type="ORF">GHT09_006973</name>
    <name evidence="3" type="ORF">MONAX_5E015337</name>
</gene>
<evidence type="ECO:0000256" key="1">
    <source>
        <dbReference type="SAM" id="MobiDB-lite"/>
    </source>
</evidence>
<keyword evidence="4" id="KW-1185">Reference proteome</keyword>
<organism evidence="3 4">
    <name type="scientific">Marmota monax</name>
    <name type="common">Woodchuck</name>
    <dbReference type="NCBI Taxonomy" id="9995"/>
    <lineage>
        <taxon>Eukaryota</taxon>
        <taxon>Metazoa</taxon>
        <taxon>Chordata</taxon>
        <taxon>Craniata</taxon>
        <taxon>Vertebrata</taxon>
        <taxon>Euteleostomi</taxon>
        <taxon>Mammalia</taxon>
        <taxon>Eutheria</taxon>
        <taxon>Euarchontoglires</taxon>
        <taxon>Glires</taxon>
        <taxon>Rodentia</taxon>
        <taxon>Sciuromorpha</taxon>
        <taxon>Sciuridae</taxon>
        <taxon>Xerinae</taxon>
        <taxon>Marmotini</taxon>
        <taxon>Marmota</taxon>
    </lineage>
</organism>
<dbReference type="EMBL" id="CABDUW010000319">
    <property type="protein sequence ID" value="VTJ65668.1"/>
    <property type="molecule type" value="Genomic_DNA"/>
</dbReference>
<reference evidence="2" key="2">
    <citation type="submission" date="2020-08" db="EMBL/GenBank/DDBJ databases">
        <authorList>
            <person name="Shumante A."/>
            <person name="Zimin A.V."/>
            <person name="Puiu D."/>
            <person name="Salzberg S.L."/>
        </authorList>
    </citation>
    <scope>NUCLEOTIDE SEQUENCE</scope>
    <source>
        <strain evidence="2">WC2-LM</strain>
        <tissue evidence="2">Liver</tissue>
    </source>
</reference>
<evidence type="ECO:0000313" key="4">
    <source>
        <dbReference type="Proteomes" id="UP000335636"/>
    </source>
</evidence>
<dbReference type="Proteomes" id="UP000335636">
    <property type="component" value="Unassembled WGS sequence"/>
</dbReference>
<evidence type="ECO:0000313" key="3">
    <source>
        <dbReference type="EMBL" id="VTJ65668.1"/>
    </source>
</evidence>
<accession>A0A5E4B7J0</accession>
<name>A0A5E4B7J0_MARMO</name>
<dbReference type="AlphaFoldDB" id="A0A5E4B7J0"/>
<reference evidence="3 4" key="1">
    <citation type="submission" date="2019-04" db="EMBL/GenBank/DDBJ databases">
        <authorList>
            <person name="Alioto T."/>
            <person name="Alioto T."/>
        </authorList>
    </citation>
    <scope>NUCLEOTIDE SEQUENCE [LARGE SCALE GENOMIC DNA]</scope>
</reference>
<feature type="region of interest" description="Disordered" evidence="1">
    <location>
        <begin position="19"/>
        <end position="42"/>
    </location>
</feature>
<dbReference type="Proteomes" id="UP000662637">
    <property type="component" value="Unassembled WGS sequence"/>
</dbReference>
<protein>
    <submittedName>
        <fullName evidence="3">Uncharacterized protein</fullName>
    </submittedName>
</protein>
<dbReference type="EMBL" id="WJEC01008034">
    <property type="protein sequence ID" value="KAF7464352.1"/>
    <property type="molecule type" value="Genomic_DNA"/>
</dbReference>